<protein>
    <recommendedName>
        <fullName evidence="14">Zinc metalloprotease</fullName>
    </recommendedName>
</protein>
<evidence type="ECO:0000256" key="6">
    <source>
        <dbReference type="ARBA" id="ARBA00022723"/>
    </source>
</evidence>
<keyword evidence="13 14" id="KW-0472">Membrane</keyword>
<feature type="transmembrane region" description="Helical" evidence="14">
    <location>
        <begin position="193"/>
        <end position="218"/>
    </location>
</feature>
<dbReference type="Gene3D" id="3.10.580.10">
    <property type="entry name" value="CBS-domain"/>
    <property type="match status" value="1"/>
</dbReference>
<dbReference type="AlphaFoldDB" id="B4D754"/>
<comment type="similarity">
    <text evidence="2 14">Belongs to the peptidase M50B family.</text>
</comment>
<keyword evidence="7" id="KW-0677">Repeat</keyword>
<dbReference type="SUPFAM" id="SSF54631">
    <property type="entry name" value="CBS-domain pair"/>
    <property type="match status" value="1"/>
</dbReference>
<comment type="cofactor">
    <cofactor evidence="14 16">
        <name>Zn(2+)</name>
        <dbReference type="ChEBI" id="CHEBI:29105"/>
    </cofactor>
    <text evidence="14 16">Binds 1 zinc ion per subunit.</text>
</comment>
<evidence type="ECO:0000256" key="15">
    <source>
        <dbReference type="PIRSR" id="PIRSR006404-1"/>
    </source>
</evidence>
<evidence type="ECO:0000313" key="19">
    <source>
        <dbReference type="EMBL" id="EDY17705.1"/>
    </source>
</evidence>
<proteinExistence type="inferred from homology"/>
<evidence type="ECO:0000256" key="11">
    <source>
        <dbReference type="ARBA" id="ARBA00023049"/>
    </source>
</evidence>
<dbReference type="Proteomes" id="UP000005824">
    <property type="component" value="Unassembled WGS sequence"/>
</dbReference>
<evidence type="ECO:0000256" key="9">
    <source>
        <dbReference type="ARBA" id="ARBA00022833"/>
    </source>
</evidence>
<dbReference type="RefSeq" id="WP_006982065.1">
    <property type="nucleotide sequence ID" value="NZ_ABVL01000017.1"/>
</dbReference>
<evidence type="ECO:0000256" key="2">
    <source>
        <dbReference type="ARBA" id="ARBA00007931"/>
    </source>
</evidence>
<dbReference type="PROSITE" id="PS51371">
    <property type="entry name" value="CBS"/>
    <property type="match status" value="1"/>
</dbReference>
<feature type="domain" description="CBS" evidence="18">
    <location>
        <begin position="324"/>
        <end position="381"/>
    </location>
</feature>
<feature type="transmembrane region" description="Helical" evidence="14">
    <location>
        <begin position="150"/>
        <end position="172"/>
    </location>
</feature>
<evidence type="ECO:0000256" key="13">
    <source>
        <dbReference type="ARBA" id="ARBA00023136"/>
    </source>
</evidence>
<evidence type="ECO:0000256" key="12">
    <source>
        <dbReference type="ARBA" id="ARBA00023122"/>
    </source>
</evidence>
<feature type="active site" evidence="15">
    <location>
        <position position="76"/>
    </location>
</feature>
<evidence type="ECO:0000256" key="14">
    <source>
        <dbReference type="PIRNR" id="PIRNR006404"/>
    </source>
</evidence>
<evidence type="ECO:0000256" key="17">
    <source>
        <dbReference type="PROSITE-ProRule" id="PRU00703"/>
    </source>
</evidence>
<keyword evidence="20" id="KW-1185">Reference proteome</keyword>
<keyword evidence="5 14" id="KW-0812">Transmembrane</keyword>
<dbReference type="InterPro" id="IPR008915">
    <property type="entry name" value="Peptidase_M50"/>
</dbReference>
<dbReference type="eggNOG" id="COG0517">
    <property type="taxonomic scope" value="Bacteria"/>
</dbReference>
<organism evidence="19 20">
    <name type="scientific">Chthoniobacter flavus Ellin428</name>
    <dbReference type="NCBI Taxonomy" id="497964"/>
    <lineage>
        <taxon>Bacteria</taxon>
        <taxon>Pseudomonadati</taxon>
        <taxon>Verrucomicrobiota</taxon>
        <taxon>Spartobacteria</taxon>
        <taxon>Chthoniobacterales</taxon>
        <taxon>Chthoniobacteraceae</taxon>
        <taxon>Chthoniobacter</taxon>
    </lineage>
</organism>
<keyword evidence="8 14" id="KW-0378">Hydrolase</keyword>
<dbReference type="InterPro" id="IPR016483">
    <property type="entry name" value="UCP006404_Pept_M50_CBS"/>
</dbReference>
<feature type="transmembrane region" description="Helical" evidence="14">
    <location>
        <begin position="57"/>
        <end position="75"/>
    </location>
</feature>
<feature type="binding site" evidence="16">
    <location>
        <position position="75"/>
    </location>
    <ligand>
        <name>Zn(2+)</name>
        <dbReference type="ChEBI" id="CHEBI:29105"/>
        <note>catalytic</note>
    </ligand>
</feature>
<evidence type="ECO:0000256" key="5">
    <source>
        <dbReference type="ARBA" id="ARBA00022692"/>
    </source>
</evidence>
<dbReference type="EMBL" id="ABVL01000017">
    <property type="protein sequence ID" value="EDY17705.1"/>
    <property type="molecule type" value="Genomic_DNA"/>
</dbReference>
<gene>
    <name evidence="19" type="ORF">CfE428DRAFT_4744</name>
</gene>
<comment type="subcellular location">
    <subcellularLocation>
        <location evidence="1 14">Cell membrane</location>
        <topology evidence="1 14">Multi-pass membrane protein</topology>
    </subcellularLocation>
</comment>
<name>B4D754_9BACT</name>
<dbReference type="InParanoid" id="B4D754"/>
<feature type="binding site" evidence="16">
    <location>
        <position position="173"/>
    </location>
    <ligand>
        <name>Zn(2+)</name>
        <dbReference type="ChEBI" id="CHEBI:29105"/>
        <note>catalytic</note>
    </ligand>
</feature>
<comment type="caution">
    <text evidence="19">The sequence shown here is derived from an EMBL/GenBank/DDBJ whole genome shotgun (WGS) entry which is preliminary data.</text>
</comment>
<evidence type="ECO:0000259" key="18">
    <source>
        <dbReference type="PROSITE" id="PS51371"/>
    </source>
</evidence>
<feature type="transmembrane region" description="Helical" evidence="14">
    <location>
        <begin position="117"/>
        <end position="138"/>
    </location>
</feature>
<dbReference type="STRING" id="497964.CfE428DRAFT_4744"/>
<accession>B4D754</accession>
<dbReference type="InterPro" id="IPR000644">
    <property type="entry name" value="CBS_dom"/>
</dbReference>
<dbReference type="PANTHER" id="PTHR39188:SF3">
    <property type="entry name" value="STAGE IV SPORULATION PROTEIN FB"/>
    <property type="match status" value="1"/>
</dbReference>
<keyword evidence="10 14" id="KW-1133">Transmembrane helix</keyword>
<dbReference type="Pfam" id="PF02163">
    <property type="entry name" value="Peptidase_M50"/>
    <property type="match status" value="2"/>
</dbReference>
<dbReference type="InterPro" id="IPR046342">
    <property type="entry name" value="CBS_dom_sf"/>
</dbReference>
<evidence type="ECO:0000313" key="20">
    <source>
        <dbReference type="Proteomes" id="UP000005824"/>
    </source>
</evidence>
<dbReference type="Pfam" id="PF00571">
    <property type="entry name" value="CBS"/>
    <property type="match status" value="1"/>
</dbReference>
<dbReference type="PANTHER" id="PTHR39188">
    <property type="entry name" value="MEMBRANE-ASSOCIATED ZINC METALLOPROTEASE M50B"/>
    <property type="match status" value="1"/>
</dbReference>
<keyword evidence="12 17" id="KW-0129">CBS domain</keyword>
<evidence type="ECO:0000256" key="7">
    <source>
        <dbReference type="ARBA" id="ARBA00022737"/>
    </source>
</evidence>
<keyword evidence="6 14" id="KW-0479">Metal-binding</keyword>
<feature type="transmembrane region" description="Helical" evidence="14">
    <location>
        <begin position="27"/>
        <end position="45"/>
    </location>
</feature>
<dbReference type="GO" id="GO:0046872">
    <property type="term" value="F:metal ion binding"/>
    <property type="evidence" value="ECO:0007669"/>
    <property type="project" value="UniProtKB-UniRule"/>
</dbReference>
<evidence type="ECO:0000256" key="8">
    <source>
        <dbReference type="ARBA" id="ARBA00022801"/>
    </source>
</evidence>
<dbReference type="GO" id="GO:0008237">
    <property type="term" value="F:metallopeptidase activity"/>
    <property type="evidence" value="ECO:0007669"/>
    <property type="project" value="UniProtKB-UniRule"/>
</dbReference>
<keyword evidence="9 14" id="KW-0862">Zinc</keyword>
<evidence type="ECO:0000256" key="10">
    <source>
        <dbReference type="ARBA" id="ARBA00022989"/>
    </source>
</evidence>
<evidence type="ECO:0000256" key="4">
    <source>
        <dbReference type="ARBA" id="ARBA00022670"/>
    </source>
</evidence>
<evidence type="ECO:0000256" key="3">
    <source>
        <dbReference type="ARBA" id="ARBA00022475"/>
    </source>
</evidence>
<dbReference type="SMART" id="SM00116">
    <property type="entry name" value="CBS"/>
    <property type="match status" value="1"/>
</dbReference>
<keyword evidence="11 14" id="KW-0482">Metalloprotease</keyword>
<keyword evidence="4 14" id="KW-0645">Protease</keyword>
<dbReference type="CDD" id="cd06164">
    <property type="entry name" value="S2P-M50_SpoIVFB_CBS"/>
    <property type="match status" value="1"/>
</dbReference>
<dbReference type="GO" id="GO:0006508">
    <property type="term" value="P:proteolysis"/>
    <property type="evidence" value="ECO:0007669"/>
    <property type="project" value="UniProtKB-KW"/>
</dbReference>
<evidence type="ECO:0000256" key="16">
    <source>
        <dbReference type="PIRSR" id="PIRSR006404-2"/>
    </source>
</evidence>
<sequence length="383" mass="41619">MSNGDAPGRRTGLYIGRYFGIRFYLDASWFLIAALVTGALAFDVFPTELPGRPQPVYLALGLGAALLFFLSILLHELGHSLVSQRCGIPVPRITLLFIGGLAEISREPDDARSELKIALGGPIVSILLCGVFAALSAGAEALHWQAAAHVAGWLALTNGMLVVFNMFPGYPLDGGRVLRALIWAKTGKLRRATYITSRIGVAFSWFLILAGAAMLFIWHQLGGLSFIFIGFFLKSAADSGYANAIQREILAGVRVRDLMTANPASIPDTLPLNLAIDDYFLNGHHVTYPVCTADGEFRGLLRLDFLKEVPKEKWPYVSAGDLVAEKSAENLRIGVNESAARAMKLLLAPELSRLAVVENGRLVGIVTQHDILHFIEIHTELEG</sequence>
<feature type="binding site" evidence="16">
    <location>
        <position position="79"/>
    </location>
    <ligand>
        <name>Zn(2+)</name>
        <dbReference type="ChEBI" id="CHEBI:29105"/>
        <note>catalytic</note>
    </ligand>
</feature>
<evidence type="ECO:0000256" key="1">
    <source>
        <dbReference type="ARBA" id="ARBA00004651"/>
    </source>
</evidence>
<reference evidence="19 20" key="1">
    <citation type="journal article" date="2011" name="J. Bacteriol.">
        <title>Genome sequence of Chthoniobacter flavus Ellin428, an aerobic heterotrophic soil bacterium.</title>
        <authorList>
            <person name="Kant R."/>
            <person name="van Passel M.W."/>
            <person name="Palva A."/>
            <person name="Lucas S."/>
            <person name="Lapidus A."/>
            <person name="Glavina Del Rio T."/>
            <person name="Dalin E."/>
            <person name="Tice H."/>
            <person name="Bruce D."/>
            <person name="Goodwin L."/>
            <person name="Pitluck S."/>
            <person name="Larimer F.W."/>
            <person name="Land M.L."/>
            <person name="Hauser L."/>
            <person name="Sangwan P."/>
            <person name="de Vos W.M."/>
            <person name="Janssen P.H."/>
            <person name="Smidt H."/>
        </authorList>
    </citation>
    <scope>NUCLEOTIDE SEQUENCE [LARGE SCALE GENOMIC DNA]</scope>
    <source>
        <strain evidence="19 20">Ellin428</strain>
    </source>
</reference>
<dbReference type="GO" id="GO:0005886">
    <property type="term" value="C:plasma membrane"/>
    <property type="evidence" value="ECO:0007669"/>
    <property type="project" value="UniProtKB-SubCell"/>
</dbReference>
<keyword evidence="3 14" id="KW-1003">Cell membrane</keyword>
<dbReference type="eggNOG" id="COG1994">
    <property type="taxonomic scope" value="Bacteria"/>
</dbReference>
<dbReference type="PIRSF" id="PIRSF006404">
    <property type="entry name" value="UCP006404_Pept_M50_CBS"/>
    <property type="match status" value="1"/>
</dbReference>